<dbReference type="RefSeq" id="WP_089272524.1">
    <property type="nucleotide sequence ID" value="NZ_FZOC01000002.1"/>
</dbReference>
<dbReference type="HAMAP" id="MF_01219">
    <property type="entry name" value="PyrR"/>
    <property type="match status" value="1"/>
</dbReference>
<dbReference type="FunFam" id="3.40.50.2020:FF:000020">
    <property type="entry name" value="Bifunctional protein PyrR"/>
    <property type="match status" value="1"/>
</dbReference>
<feature type="domain" description="Phosphoribosyltransferase" evidence="5">
    <location>
        <begin position="6"/>
        <end position="152"/>
    </location>
</feature>
<evidence type="ECO:0000259" key="5">
    <source>
        <dbReference type="Pfam" id="PF00156"/>
    </source>
</evidence>
<dbReference type="EMBL" id="FZOC01000002">
    <property type="protein sequence ID" value="SNR75958.1"/>
    <property type="molecule type" value="Genomic_DNA"/>
</dbReference>
<sequence>MSEARTILTAKEMARTLERLASEVIERRGEGGPLVLVGIQRRGVDLARRLKQLLDARLPAPVVLGQLDINLYRDDWSSLGIAPAISHTEIPAAIEGASVILVDDVLYSGRTTRAALEAILDFGRPRRVELLVLIDRGHRELPIQADYVGKRVNTSAAERVDVLVAERDEQDKVLLRPKAAA</sequence>
<evidence type="ECO:0000256" key="3">
    <source>
        <dbReference type="ARBA" id="ARBA00023163"/>
    </source>
</evidence>
<dbReference type="InterPro" id="IPR050137">
    <property type="entry name" value="PyrR_bifunctional"/>
</dbReference>
<protein>
    <recommendedName>
        <fullName evidence="4">Bifunctional protein PyrR</fullName>
    </recommendedName>
    <domain>
        <recommendedName>
            <fullName evidence="4">Pyrimidine operon regulatory protein</fullName>
        </recommendedName>
    </domain>
    <domain>
        <recommendedName>
            <fullName evidence="4">Uracil phosphoribosyltransferase</fullName>
            <shortName evidence="4">UPRTase</shortName>
            <ecNumber evidence="4">2.4.2.9</ecNumber>
        </recommendedName>
    </domain>
</protein>
<dbReference type="PANTHER" id="PTHR11608:SF0">
    <property type="entry name" value="BIFUNCTIONAL PROTEIN PYRR"/>
    <property type="match status" value="1"/>
</dbReference>
<comment type="similarity">
    <text evidence="1 4">Belongs to the purine/pyrimidine phosphoribosyltransferase family. PyrR subfamily.</text>
</comment>
<dbReference type="NCBIfam" id="NF003545">
    <property type="entry name" value="PRK05205.1-1"/>
    <property type="match status" value="1"/>
</dbReference>
<dbReference type="Proteomes" id="UP000198324">
    <property type="component" value="Unassembled WGS sequence"/>
</dbReference>
<accession>A0A238YZ33</accession>
<dbReference type="Pfam" id="PF00156">
    <property type="entry name" value="Pribosyltran"/>
    <property type="match status" value="1"/>
</dbReference>
<dbReference type="GO" id="GO:0006355">
    <property type="term" value="P:regulation of DNA-templated transcription"/>
    <property type="evidence" value="ECO:0007669"/>
    <property type="project" value="UniProtKB-UniRule"/>
</dbReference>
<evidence type="ECO:0000313" key="6">
    <source>
        <dbReference type="EMBL" id="SNR75958.1"/>
    </source>
</evidence>
<evidence type="ECO:0000256" key="2">
    <source>
        <dbReference type="ARBA" id="ARBA00023015"/>
    </source>
</evidence>
<comment type="catalytic activity">
    <reaction evidence="4">
        <text>UMP + diphosphate = 5-phospho-alpha-D-ribose 1-diphosphate + uracil</text>
        <dbReference type="Rhea" id="RHEA:13017"/>
        <dbReference type="ChEBI" id="CHEBI:17568"/>
        <dbReference type="ChEBI" id="CHEBI:33019"/>
        <dbReference type="ChEBI" id="CHEBI:57865"/>
        <dbReference type="ChEBI" id="CHEBI:58017"/>
        <dbReference type="EC" id="2.4.2.9"/>
    </reaction>
</comment>
<dbReference type="NCBIfam" id="NF003549">
    <property type="entry name" value="PRK05205.1-5"/>
    <property type="match status" value="1"/>
</dbReference>
<gene>
    <name evidence="4" type="primary">pyrR</name>
    <name evidence="6" type="ORF">SAMN04488503_1085</name>
</gene>
<comment type="function">
    <text evidence="4">Regulates the transcription of the pyrimidine nucleotide (pyr) operon in response to exogenous pyrimidines.</text>
</comment>
<feature type="short sequence motif" description="PRPP-binding" evidence="4">
    <location>
        <begin position="99"/>
        <end position="111"/>
    </location>
</feature>
<dbReference type="CDD" id="cd06223">
    <property type="entry name" value="PRTases_typeI"/>
    <property type="match status" value="1"/>
</dbReference>
<dbReference type="EC" id="2.4.2.9" evidence="4"/>
<dbReference type="PANTHER" id="PTHR11608">
    <property type="entry name" value="BIFUNCTIONAL PROTEIN PYRR"/>
    <property type="match status" value="1"/>
</dbReference>
<dbReference type="InterPro" id="IPR029057">
    <property type="entry name" value="PRTase-like"/>
</dbReference>
<evidence type="ECO:0000313" key="7">
    <source>
        <dbReference type="Proteomes" id="UP000198324"/>
    </source>
</evidence>
<organism evidence="6 7">
    <name type="scientific">Humidesulfovibrio mexicanus</name>
    <dbReference type="NCBI Taxonomy" id="147047"/>
    <lineage>
        <taxon>Bacteria</taxon>
        <taxon>Pseudomonadati</taxon>
        <taxon>Thermodesulfobacteriota</taxon>
        <taxon>Desulfovibrionia</taxon>
        <taxon>Desulfovibrionales</taxon>
        <taxon>Desulfovibrionaceae</taxon>
        <taxon>Humidesulfovibrio</taxon>
    </lineage>
</organism>
<reference evidence="6 7" key="1">
    <citation type="submission" date="2017-06" db="EMBL/GenBank/DDBJ databases">
        <authorList>
            <person name="Kim H.J."/>
            <person name="Triplett B.A."/>
        </authorList>
    </citation>
    <scope>NUCLEOTIDE SEQUENCE [LARGE SCALE GENOMIC DNA]</scope>
    <source>
        <strain evidence="6 7">DSM 13116</strain>
    </source>
</reference>
<keyword evidence="4 6" id="KW-0808">Transferase</keyword>
<dbReference type="Gene3D" id="3.40.50.2020">
    <property type="match status" value="1"/>
</dbReference>
<name>A0A238YZ33_9BACT</name>
<dbReference type="OrthoDB" id="9802227at2"/>
<keyword evidence="7" id="KW-1185">Reference proteome</keyword>
<keyword evidence="4 6" id="KW-0328">Glycosyltransferase</keyword>
<keyword evidence="3 4" id="KW-0804">Transcription</keyword>
<dbReference type="GO" id="GO:0004845">
    <property type="term" value="F:uracil phosphoribosyltransferase activity"/>
    <property type="evidence" value="ECO:0007669"/>
    <property type="project" value="UniProtKB-UniRule"/>
</dbReference>
<evidence type="ECO:0000256" key="4">
    <source>
        <dbReference type="HAMAP-Rule" id="MF_01219"/>
    </source>
</evidence>
<dbReference type="InterPro" id="IPR023050">
    <property type="entry name" value="PyrR"/>
</dbReference>
<dbReference type="InterPro" id="IPR000836">
    <property type="entry name" value="PRTase_dom"/>
</dbReference>
<dbReference type="AlphaFoldDB" id="A0A238YZ33"/>
<dbReference type="SUPFAM" id="SSF53271">
    <property type="entry name" value="PRTase-like"/>
    <property type="match status" value="1"/>
</dbReference>
<proteinExistence type="inferred from homology"/>
<evidence type="ECO:0000256" key="1">
    <source>
        <dbReference type="ARBA" id="ARBA00005565"/>
    </source>
</evidence>
<comment type="function">
    <text evidence="4">Also displays a weak uracil phosphoribosyltransferase activity which is not physiologically significant.</text>
</comment>
<keyword evidence="2 4" id="KW-0805">Transcription regulation</keyword>